<accession>A0A8S9QHU8</accession>
<feature type="region of interest" description="Disordered" evidence="1">
    <location>
        <begin position="35"/>
        <end position="63"/>
    </location>
</feature>
<organism evidence="2 3">
    <name type="scientific">Brassica cretica</name>
    <name type="common">Mustard</name>
    <dbReference type="NCBI Taxonomy" id="69181"/>
    <lineage>
        <taxon>Eukaryota</taxon>
        <taxon>Viridiplantae</taxon>
        <taxon>Streptophyta</taxon>
        <taxon>Embryophyta</taxon>
        <taxon>Tracheophyta</taxon>
        <taxon>Spermatophyta</taxon>
        <taxon>Magnoliopsida</taxon>
        <taxon>eudicotyledons</taxon>
        <taxon>Gunneridae</taxon>
        <taxon>Pentapetalae</taxon>
        <taxon>rosids</taxon>
        <taxon>malvids</taxon>
        <taxon>Brassicales</taxon>
        <taxon>Brassicaceae</taxon>
        <taxon>Brassiceae</taxon>
        <taxon>Brassica</taxon>
    </lineage>
</organism>
<proteinExistence type="predicted"/>
<evidence type="ECO:0000313" key="2">
    <source>
        <dbReference type="EMBL" id="KAF3538248.1"/>
    </source>
</evidence>
<reference evidence="2" key="1">
    <citation type="submission" date="2019-12" db="EMBL/GenBank/DDBJ databases">
        <title>Genome sequencing and annotation of Brassica cretica.</title>
        <authorList>
            <person name="Studholme D.J."/>
            <person name="Sarris P."/>
        </authorList>
    </citation>
    <scope>NUCLEOTIDE SEQUENCE</scope>
    <source>
        <strain evidence="2">PFS-109/04</strain>
        <tissue evidence="2">Leaf</tissue>
    </source>
</reference>
<gene>
    <name evidence="2" type="ORF">F2Q69_00022350</name>
</gene>
<dbReference type="Proteomes" id="UP000712600">
    <property type="component" value="Unassembled WGS sequence"/>
</dbReference>
<name>A0A8S9QHU8_BRACR</name>
<dbReference type="EMBL" id="QGKX02001290">
    <property type="protein sequence ID" value="KAF3538248.1"/>
    <property type="molecule type" value="Genomic_DNA"/>
</dbReference>
<sequence length="63" mass="6965">MISWGQKSDTPNKIEGQTEGKICIDIIVAIHTLENLDEAPPPPSVTQDNPNAKSPFRRIPNIK</sequence>
<comment type="caution">
    <text evidence="2">The sequence shown here is derived from an EMBL/GenBank/DDBJ whole genome shotgun (WGS) entry which is preliminary data.</text>
</comment>
<evidence type="ECO:0000256" key="1">
    <source>
        <dbReference type="SAM" id="MobiDB-lite"/>
    </source>
</evidence>
<protein>
    <submittedName>
        <fullName evidence="2">Uncharacterized protein</fullName>
    </submittedName>
</protein>
<dbReference type="AlphaFoldDB" id="A0A8S9QHU8"/>
<evidence type="ECO:0000313" key="3">
    <source>
        <dbReference type="Proteomes" id="UP000712600"/>
    </source>
</evidence>